<dbReference type="OrthoDB" id="9794330at2"/>
<dbReference type="GO" id="GO:0046686">
    <property type="term" value="P:response to cadmium ion"/>
    <property type="evidence" value="ECO:0007669"/>
    <property type="project" value="UniProtKB-KW"/>
</dbReference>
<dbReference type="STRING" id="29341.RSJ17_19130"/>
<dbReference type="PROSITE" id="PS50987">
    <property type="entry name" value="HTH_ARSR_2"/>
    <property type="match status" value="1"/>
</dbReference>
<gene>
    <name evidence="6" type="ORF">U732_3360</name>
</gene>
<keyword evidence="1" id="KW-0805">Transcription regulation</keyword>
<dbReference type="InterPro" id="IPR011991">
    <property type="entry name" value="ArsR-like_HTH"/>
</dbReference>
<dbReference type="CDD" id="cd00090">
    <property type="entry name" value="HTH_ARSR"/>
    <property type="match status" value="1"/>
</dbReference>
<dbReference type="PANTHER" id="PTHR43132">
    <property type="entry name" value="ARSENICAL RESISTANCE OPERON REPRESSOR ARSR-RELATED"/>
    <property type="match status" value="1"/>
</dbReference>
<comment type="caution">
    <text evidence="6">The sequence shown here is derived from an EMBL/GenBank/DDBJ whole genome shotgun (WGS) entry which is preliminary data.</text>
</comment>
<dbReference type="RefSeq" id="WP_039633072.1">
    <property type="nucleotide sequence ID" value="NZ_AYSO01000016.1"/>
</dbReference>
<dbReference type="PANTHER" id="PTHR43132:SF6">
    <property type="entry name" value="HTH-TYPE TRANSCRIPTIONAL REPRESSOR CZRA"/>
    <property type="match status" value="1"/>
</dbReference>
<dbReference type="AlphaFoldDB" id="A0A0C1U1B0"/>
<dbReference type="Proteomes" id="UP000031366">
    <property type="component" value="Unassembled WGS sequence"/>
</dbReference>
<dbReference type="Gene3D" id="1.10.10.10">
    <property type="entry name" value="Winged helix-like DNA-binding domain superfamily/Winged helix DNA-binding domain"/>
    <property type="match status" value="1"/>
</dbReference>
<dbReference type="SUPFAM" id="SSF46785">
    <property type="entry name" value="Winged helix' DNA-binding domain"/>
    <property type="match status" value="1"/>
</dbReference>
<evidence type="ECO:0000259" key="5">
    <source>
        <dbReference type="PROSITE" id="PS50987"/>
    </source>
</evidence>
<protein>
    <submittedName>
        <fullName evidence="6">Bacterial regulatory, arsR family protein</fullName>
    </submittedName>
</protein>
<proteinExistence type="predicted"/>
<dbReference type="Pfam" id="PF01022">
    <property type="entry name" value="HTH_5"/>
    <property type="match status" value="1"/>
</dbReference>
<dbReference type="PROSITE" id="PS00846">
    <property type="entry name" value="HTH_ARSR_1"/>
    <property type="match status" value="1"/>
</dbReference>
<dbReference type="EMBL" id="AYSO01000016">
    <property type="protein sequence ID" value="KIE46709.1"/>
    <property type="molecule type" value="Genomic_DNA"/>
</dbReference>
<organism evidence="6 7">
    <name type="scientific">Clostridium argentinense CDC 2741</name>
    <dbReference type="NCBI Taxonomy" id="1418104"/>
    <lineage>
        <taxon>Bacteria</taxon>
        <taxon>Bacillati</taxon>
        <taxon>Bacillota</taxon>
        <taxon>Clostridia</taxon>
        <taxon>Eubacteriales</taxon>
        <taxon>Clostridiaceae</taxon>
        <taxon>Clostridium</taxon>
    </lineage>
</organism>
<dbReference type="InterPro" id="IPR036388">
    <property type="entry name" value="WH-like_DNA-bd_sf"/>
</dbReference>
<evidence type="ECO:0000313" key="7">
    <source>
        <dbReference type="Proteomes" id="UP000031366"/>
    </source>
</evidence>
<accession>A0A0C1U1B0</accession>
<dbReference type="GO" id="GO:0003677">
    <property type="term" value="F:DNA binding"/>
    <property type="evidence" value="ECO:0007669"/>
    <property type="project" value="UniProtKB-KW"/>
</dbReference>
<evidence type="ECO:0000256" key="1">
    <source>
        <dbReference type="ARBA" id="ARBA00023015"/>
    </source>
</evidence>
<dbReference type="InterPro" id="IPR036390">
    <property type="entry name" value="WH_DNA-bd_sf"/>
</dbReference>
<evidence type="ECO:0000256" key="3">
    <source>
        <dbReference type="ARBA" id="ARBA00023163"/>
    </source>
</evidence>
<keyword evidence="2" id="KW-0238">DNA-binding</keyword>
<dbReference type="SMART" id="SM00418">
    <property type="entry name" value="HTH_ARSR"/>
    <property type="match status" value="1"/>
</dbReference>
<reference evidence="6 7" key="1">
    <citation type="journal article" date="2015" name="Infect. Genet. Evol.">
        <title>Genomic sequences of six botulinum neurotoxin-producing strains representing three clostridial species illustrate the mobility and diversity of botulinum neurotoxin genes.</title>
        <authorList>
            <person name="Smith T.J."/>
            <person name="Hill K.K."/>
            <person name="Xie G."/>
            <person name="Foley B.T."/>
            <person name="Williamson C.H."/>
            <person name="Foster J.T."/>
            <person name="Johnson S.L."/>
            <person name="Chertkov O."/>
            <person name="Teshima H."/>
            <person name="Gibbons H.S."/>
            <person name="Johnsky L.A."/>
            <person name="Karavis M.A."/>
            <person name="Smith L.A."/>
        </authorList>
    </citation>
    <scope>NUCLEOTIDE SEQUENCE [LARGE SCALE GENOMIC DNA]</scope>
    <source>
        <strain evidence="6 7">CDC 2741</strain>
    </source>
</reference>
<feature type="domain" description="HTH arsR-type" evidence="5">
    <location>
        <begin position="26"/>
        <end position="119"/>
    </location>
</feature>
<keyword evidence="3" id="KW-0804">Transcription</keyword>
<evidence type="ECO:0000313" key="6">
    <source>
        <dbReference type="EMBL" id="KIE46709.1"/>
    </source>
</evidence>
<dbReference type="NCBIfam" id="NF033788">
    <property type="entry name" value="HTH_metalloreg"/>
    <property type="match status" value="1"/>
</dbReference>
<keyword evidence="7" id="KW-1185">Reference proteome</keyword>
<dbReference type="InterPro" id="IPR051011">
    <property type="entry name" value="Metal_resp_trans_reg"/>
</dbReference>
<evidence type="ECO:0000256" key="2">
    <source>
        <dbReference type="ARBA" id="ARBA00023125"/>
    </source>
</evidence>
<name>A0A0C1U1B0_9CLOT</name>
<sequence length="119" mass="13651">MSDMIKAHDCNVIHVDILNKVKKNMPNEYAMRNLTEFFKIMGDGTRIQILCALIQNEMCVCDLAVLINVTKSAISHQLRSLKEAHLVKSRRSGKNVFYSLDDEHVKDILEKALDHIIEK</sequence>
<dbReference type="InterPro" id="IPR018334">
    <property type="entry name" value="ArsR_HTH"/>
</dbReference>
<keyword evidence="4" id="KW-0105">Cadmium resistance</keyword>
<dbReference type="GO" id="GO:0003700">
    <property type="term" value="F:DNA-binding transcription factor activity"/>
    <property type="evidence" value="ECO:0007669"/>
    <property type="project" value="InterPro"/>
</dbReference>
<evidence type="ECO:0000256" key="4">
    <source>
        <dbReference type="ARBA" id="ARBA00043263"/>
    </source>
</evidence>
<dbReference type="PRINTS" id="PR00778">
    <property type="entry name" value="HTHARSR"/>
</dbReference>
<dbReference type="InterPro" id="IPR001845">
    <property type="entry name" value="HTH_ArsR_DNA-bd_dom"/>
</dbReference>